<name>A0AAD5YYT9_9AGAR</name>
<feature type="domain" description="DUF7598" evidence="3">
    <location>
        <begin position="72"/>
        <end position="158"/>
    </location>
</feature>
<protein>
    <recommendedName>
        <fullName evidence="3">DUF7598 domain-containing protein</fullName>
    </recommendedName>
</protein>
<accession>A0AAD5YYT9</accession>
<reference evidence="4" key="1">
    <citation type="submission" date="2022-07" db="EMBL/GenBank/DDBJ databases">
        <title>Genome Sequence of Leucocoprinus birnbaumii.</title>
        <authorList>
            <person name="Buettner E."/>
        </authorList>
    </citation>
    <scope>NUCLEOTIDE SEQUENCE</scope>
    <source>
        <strain evidence="4">VT141</strain>
    </source>
</reference>
<dbReference type="Proteomes" id="UP001213000">
    <property type="component" value="Unassembled WGS sequence"/>
</dbReference>
<feature type="region of interest" description="Disordered" evidence="1">
    <location>
        <begin position="257"/>
        <end position="321"/>
    </location>
</feature>
<feature type="region of interest" description="Disordered" evidence="1">
    <location>
        <begin position="209"/>
        <end position="236"/>
    </location>
</feature>
<sequence>MPLNVRAVTFIGLNAVRLLSIVSLILVFSSTIFVMVNNIKAVNAFEANKGNVDMENCDYIENSTVPNQPAGVFWAVVASLLIIVQTITLFLSEISWPMKFFDRYFPVLGSDFGLGALGIFQCLISTQILSHHVDDFSLVSAFFLFVLGCINMLLGLIYRASAKSKRSITTWRTESKGVLPTHTGSSDATRVQSTFANVPSSSYFLRPGANLQRGGSEHGSTYKSPVPTDEKSGYGFGTRAEKAAGLRGFLLKKPEEALPRYASPPPALSRNGTQRSSRSSFESRSHRRHDSQASESSGYSGRSSSQDSRSPPRFKSSPTAI</sequence>
<dbReference type="AlphaFoldDB" id="A0AAD5YYT9"/>
<evidence type="ECO:0000313" key="4">
    <source>
        <dbReference type="EMBL" id="KAJ3576858.1"/>
    </source>
</evidence>
<keyword evidence="2" id="KW-0812">Transmembrane</keyword>
<proteinExistence type="predicted"/>
<evidence type="ECO:0000256" key="2">
    <source>
        <dbReference type="SAM" id="Phobius"/>
    </source>
</evidence>
<feature type="transmembrane region" description="Helical" evidence="2">
    <location>
        <begin position="12"/>
        <end position="36"/>
    </location>
</feature>
<dbReference type="Pfam" id="PF24535">
    <property type="entry name" value="DUF7598"/>
    <property type="match status" value="1"/>
</dbReference>
<keyword evidence="2" id="KW-1133">Transmembrane helix</keyword>
<keyword evidence="5" id="KW-1185">Reference proteome</keyword>
<dbReference type="EMBL" id="JANIEX010000003">
    <property type="protein sequence ID" value="KAJ3576858.1"/>
    <property type="molecule type" value="Genomic_DNA"/>
</dbReference>
<keyword evidence="2" id="KW-0472">Membrane</keyword>
<evidence type="ECO:0000256" key="1">
    <source>
        <dbReference type="SAM" id="MobiDB-lite"/>
    </source>
</evidence>
<dbReference type="InterPro" id="IPR056019">
    <property type="entry name" value="DUF7598"/>
</dbReference>
<comment type="caution">
    <text evidence="4">The sequence shown here is derived from an EMBL/GenBank/DDBJ whole genome shotgun (WGS) entry which is preliminary data.</text>
</comment>
<feature type="transmembrane region" description="Helical" evidence="2">
    <location>
        <begin position="112"/>
        <end position="130"/>
    </location>
</feature>
<feature type="transmembrane region" description="Helical" evidence="2">
    <location>
        <begin position="136"/>
        <end position="158"/>
    </location>
</feature>
<organism evidence="4 5">
    <name type="scientific">Leucocoprinus birnbaumii</name>
    <dbReference type="NCBI Taxonomy" id="56174"/>
    <lineage>
        <taxon>Eukaryota</taxon>
        <taxon>Fungi</taxon>
        <taxon>Dikarya</taxon>
        <taxon>Basidiomycota</taxon>
        <taxon>Agaricomycotina</taxon>
        <taxon>Agaricomycetes</taxon>
        <taxon>Agaricomycetidae</taxon>
        <taxon>Agaricales</taxon>
        <taxon>Agaricineae</taxon>
        <taxon>Agaricaceae</taxon>
        <taxon>Leucocoprinus</taxon>
    </lineage>
</organism>
<evidence type="ECO:0000313" key="5">
    <source>
        <dbReference type="Proteomes" id="UP001213000"/>
    </source>
</evidence>
<evidence type="ECO:0000259" key="3">
    <source>
        <dbReference type="Pfam" id="PF24535"/>
    </source>
</evidence>
<feature type="compositionally biased region" description="Low complexity" evidence="1">
    <location>
        <begin position="293"/>
        <end position="309"/>
    </location>
</feature>
<gene>
    <name evidence="4" type="ORF">NP233_g132</name>
</gene>
<feature type="transmembrane region" description="Helical" evidence="2">
    <location>
        <begin position="72"/>
        <end position="91"/>
    </location>
</feature>